<name>A0A3S2V5P9_9HYPH</name>
<dbReference type="RefSeq" id="WP_127731531.1">
    <property type="nucleotide sequence ID" value="NZ_SACP01000017.1"/>
</dbReference>
<sequence length="93" mass="10019">MTPVARCLQRFDQASIRRDAPAVALVNAALDELEAAFDRPGARIVALEAVLHAARERPAPDAGTFGCVLTTMIDRRQTRLAQDGGRPRRPAAA</sequence>
<dbReference type="OrthoDB" id="7999218at2"/>
<protein>
    <submittedName>
        <fullName evidence="1">Uncharacterized protein</fullName>
    </submittedName>
</protein>
<comment type="caution">
    <text evidence="1">The sequence shown here is derived from an EMBL/GenBank/DDBJ whole genome shotgun (WGS) entry which is preliminary data.</text>
</comment>
<gene>
    <name evidence="1" type="ORF">EOE48_17695</name>
</gene>
<dbReference type="AlphaFoldDB" id="A0A3S2V5P9"/>
<evidence type="ECO:0000313" key="2">
    <source>
        <dbReference type="Proteomes" id="UP000286997"/>
    </source>
</evidence>
<dbReference type="Proteomes" id="UP000286997">
    <property type="component" value="Unassembled WGS sequence"/>
</dbReference>
<evidence type="ECO:0000313" key="1">
    <source>
        <dbReference type="EMBL" id="RVU16186.1"/>
    </source>
</evidence>
<organism evidence="1 2">
    <name type="scientific">Methylobacterium oryzihabitans</name>
    <dbReference type="NCBI Taxonomy" id="2499852"/>
    <lineage>
        <taxon>Bacteria</taxon>
        <taxon>Pseudomonadati</taxon>
        <taxon>Pseudomonadota</taxon>
        <taxon>Alphaproteobacteria</taxon>
        <taxon>Hyphomicrobiales</taxon>
        <taxon>Methylobacteriaceae</taxon>
        <taxon>Methylobacterium</taxon>
    </lineage>
</organism>
<dbReference type="EMBL" id="SACP01000017">
    <property type="protein sequence ID" value="RVU16186.1"/>
    <property type="molecule type" value="Genomic_DNA"/>
</dbReference>
<keyword evidence="2" id="KW-1185">Reference proteome</keyword>
<proteinExistence type="predicted"/>
<reference evidence="1 2" key="1">
    <citation type="submission" date="2019-01" db="EMBL/GenBank/DDBJ databases">
        <authorList>
            <person name="Chen W.-M."/>
        </authorList>
    </citation>
    <scope>NUCLEOTIDE SEQUENCE [LARGE SCALE GENOMIC DNA]</scope>
    <source>
        <strain evidence="1 2">TER-1</strain>
    </source>
</reference>
<accession>A0A3S2V5P9</accession>